<dbReference type="GO" id="GO:0015627">
    <property type="term" value="C:type II protein secretion system complex"/>
    <property type="evidence" value="ECO:0007669"/>
    <property type="project" value="TreeGrafter"/>
</dbReference>
<feature type="domain" description="NolW-like" evidence="8">
    <location>
        <begin position="106"/>
        <end position="165"/>
    </location>
</feature>
<evidence type="ECO:0000313" key="10">
    <source>
        <dbReference type="Proteomes" id="UP000003195"/>
    </source>
</evidence>
<dbReference type="Gene3D" id="3.30.1370.130">
    <property type="match status" value="1"/>
</dbReference>
<dbReference type="EMBL" id="AECS01000010">
    <property type="protein sequence ID" value="EFQ04807.1"/>
    <property type="molecule type" value="Genomic_DNA"/>
</dbReference>
<feature type="domain" description="Type II/III secretion system secretin-like" evidence="7">
    <location>
        <begin position="212"/>
        <end position="368"/>
    </location>
</feature>
<evidence type="ECO:0000256" key="3">
    <source>
        <dbReference type="ARBA" id="ARBA00023136"/>
    </source>
</evidence>
<dbReference type="OrthoDB" id="9779724at2"/>
<evidence type="ECO:0000256" key="4">
    <source>
        <dbReference type="RuleBase" id="RU004003"/>
    </source>
</evidence>
<name>E2ZA45_9FIRM</name>
<comment type="subcellular location">
    <subcellularLocation>
        <location evidence="5">Cell outer membrane</location>
    </subcellularLocation>
    <subcellularLocation>
        <location evidence="1">Membrane</location>
    </subcellularLocation>
</comment>
<feature type="chain" id="PRO_5039141335" evidence="6">
    <location>
        <begin position="24"/>
        <end position="372"/>
    </location>
</feature>
<dbReference type="AlphaFoldDB" id="E2ZA45"/>
<evidence type="ECO:0000256" key="2">
    <source>
        <dbReference type="ARBA" id="ARBA00022729"/>
    </source>
</evidence>
<dbReference type="RefSeq" id="WP_006941104.1">
    <property type="nucleotide sequence ID" value="NZ_GL538184.1"/>
</dbReference>
<evidence type="ECO:0000313" key="9">
    <source>
        <dbReference type="EMBL" id="EFQ04807.1"/>
    </source>
</evidence>
<dbReference type="Pfam" id="PF00263">
    <property type="entry name" value="Secretin"/>
    <property type="match status" value="1"/>
</dbReference>
<dbReference type="Gene3D" id="3.30.1370.120">
    <property type="match status" value="1"/>
</dbReference>
<sequence>MRKKVLIAVALSCLIFGSGKGYCAGNIQINAHDVPLRTILEGLGRSAGMNILIDESVKGNITVYLHNVSAQEALQSVIHEAGLCLEEKNGIILIEGEGEGQKTVSEAFPLSYMKAADAAEVAGVALHQGSVMAVGGSNAIVMTGRHSDVTAAKQLVQAVDRAPQQVDVEAEILSLNKEAVKELGIDWSWSEGGGGVGKPRLPYIEARLHAFVSDGKASILAKPHIMATNGTEARIFIGDRIPVVTERVTGGERYATTEYKEAGILLQYTPYIHTDGTVTANIHGEVGMPVYVRDLRAYRVATRQVDTQVHIKAGERIVIGGLIGKEETENLRKVPILGDLPLIGKLFRSRYRSKKETEVIILIKSVILPLVG</sequence>
<dbReference type="Pfam" id="PF03958">
    <property type="entry name" value="Secretin_N"/>
    <property type="match status" value="1"/>
</dbReference>
<dbReference type="InterPro" id="IPR038591">
    <property type="entry name" value="NolW-like_sf"/>
</dbReference>
<evidence type="ECO:0000259" key="7">
    <source>
        <dbReference type="Pfam" id="PF00263"/>
    </source>
</evidence>
<comment type="caution">
    <text evidence="9">The sequence shown here is derived from an EMBL/GenBank/DDBJ whole genome shotgun (WGS) entry which is preliminary data.</text>
</comment>
<dbReference type="InterPro" id="IPR050810">
    <property type="entry name" value="Bact_Secretion_Sys_Channel"/>
</dbReference>
<dbReference type="GO" id="GO:0009306">
    <property type="term" value="P:protein secretion"/>
    <property type="evidence" value="ECO:0007669"/>
    <property type="project" value="InterPro"/>
</dbReference>
<keyword evidence="10" id="KW-1185">Reference proteome</keyword>
<dbReference type="InterPro" id="IPR005644">
    <property type="entry name" value="NolW-like"/>
</dbReference>
<evidence type="ECO:0000259" key="8">
    <source>
        <dbReference type="Pfam" id="PF03958"/>
    </source>
</evidence>
<dbReference type="GO" id="GO:0009279">
    <property type="term" value="C:cell outer membrane"/>
    <property type="evidence" value="ECO:0007669"/>
    <property type="project" value="UniProtKB-SubCell"/>
</dbReference>
<comment type="similarity">
    <text evidence="4">Belongs to the bacterial secretin family.</text>
</comment>
<dbReference type="PRINTS" id="PR00811">
    <property type="entry name" value="BCTERIALGSPD"/>
</dbReference>
<reference evidence="9 10" key="1">
    <citation type="submission" date="2010-08" db="EMBL/GenBank/DDBJ databases">
        <authorList>
            <person name="Weinstock G."/>
            <person name="Sodergren E."/>
            <person name="Clifton S."/>
            <person name="Fulton L."/>
            <person name="Fulton B."/>
            <person name="Courtney L."/>
            <person name="Fronick C."/>
            <person name="Harrison M."/>
            <person name="Strong C."/>
            <person name="Farmer C."/>
            <person name="Delahaunty K."/>
            <person name="Markovic C."/>
            <person name="Hall O."/>
            <person name="Minx P."/>
            <person name="Tomlinson C."/>
            <person name="Mitreva M."/>
            <person name="Hou S."/>
            <person name="Chen J."/>
            <person name="Wollam A."/>
            <person name="Pepin K.H."/>
            <person name="Johnson M."/>
            <person name="Bhonagiri V."/>
            <person name="Zhang X."/>
            <person name="Suruliraj S."/>
            <person name="Warren W."/>
            <person name="Chinwalla A."/>
            <person name="Mardis E.R."/>
            <person name="Wilson R.K."/>
        </authorList>
    </citation>
    <scope>NUCLEOTIDE SEQUENCE [LARGE SCALE GENOMIC DNA]</scope>
    <source>
        <strain evidence="9 10">F0359</strain>
    </source>
</reference>
<evidence type="ECO:0000256" key="6">
    <source>
        <dbReference type="SAM" id="SignalP"/>
    </source>
</evidence>
<feature type="signal peptide" evidence="6">
    <location>
        <begin position="1"/>
        <end position="23"/>
    </location>
</feature>
<protein>
    <submittedName>
        <fullName evidence="9">Bacterial type II/III secretion system short domain protein</fullName>
    </submittedName>
</protein>
<dbReference type="eggNOG" id="COG4796">
    <property type="taxonomic scope" value="Bacteria"/>
</dbReference>
<keyword evidence="3" id="KW-0472">Membrane</keyword>
<proteinExistence type="inferred from homology"/>
<dbReference type="PANTHER" id="PTHR30332">
    <property type="entry name" value="PROBABLE GENERAL SECRETION PATHWAY PROTEIN D"/>
    <property type="match status" value="1"/>
</dbReference>
<evidence type="ECO:0000256" key="5">
    <source>
        <dbReference type="RuleBase" id="RU004004"/>
    </source>
</evidence>
<accession>E2ZA45</accession>
<keyword evidence="2 6" id="KW-0732">Signal</keyword>
<dbReference type="Proteomes" id="UP000003195">
    <property type="component" value="Unassembled WGS sequence"/>
</dbReference>
<organism evidence="9 10">
    <name type="scientific">Megasphaera micronuciformis F0359</name>
    <dbReference type="NCBI Taxonomy" id="706434"/>
    <lineage>
        <taxon>Bacteria</taxon>
        <taxon>Bacillati</taxon>
        <taxon>Bacillota</taxon>
        <taxon>Negativicutes</taxon>
        <taxon>Veillonellales</taxon>
        <taxon>Veillonellaceae</taxon>
        <taxon>Megasphaera</taxon>
    </lineage>
</organism>
<keyword evidence="5" id="KW-0813">Transport</keyword>
<dbReference type="InterPro" id="IPR001775">
    <property type="entry name" value="GspD/PilQ"/>
</dbReference>
<dbReference type="InterPro" id="IPR004846">
    <property type="entry name" value="T2SS/T3SS_dom"/>
</dbReference>
<evidence type="ECO:0000256" key="1">
    <source>
        <dbReference type="ARBA" id="ARBA00004370"/>
    </source>
</evidence>
<dbReference type="STRING" id="706434.HMPREF9429_00304"/>
<dbReference type="PANTHER" id="PTHR30332:SF17">
    <property type="entry name" value="TYPE IV PILIATION SYSTEM PROTEIN DR_0774-RELATED"/>
    <property type="match status" value="1"/>
</dbReference>
<gene>
    <name evidence="9" type="ORF">HMPREF9429_00304</name>
</gene>
<dbReference type="HOGENOM" id="CLU_006756_2_4_9"/>